<evidence type="ECO:0000256" key="4">
    <source>
        <dbReference type="ARBA" id="ARBA00031122"/>
    </source>
</evidence>
<evidence type="ECO:0000313" key="7">
    <source>
        <dbReference type="Proteomes" id="UP000035932"/>
    </source>
</evidence>
<evidence type="ECO:0000256" key="2">
    <source>
        <dbReference type="ARBA" id="ARBA00005102"/>
    </source>
</evidence>
<dbReference type="PATRIC" id="fig|66430.4.peg.2627"/>
<evidence type="ECO:0000256" key="1">
    <source>
        <dbReference type="ARBA" id="ARBA00003818"/>
    </source>
</evidence>
<dbReference type="Gene3D" id="3.40.630.30">
    <property type="match status" value="1"/>
</dbReference>
<proteinExistence type="predicted"/>
<dbReference type="STRING" id="66430.ACS04_31475"/>
<reference evidence="6 7" key="1">
    <citation type="submission" date="2015-06" db="EMBL/GenBank/DDBJ databases">
        <title>Recapitulation of the evolution of biosynthetic gene clusters reveals hidden chemical diversity on bacterial genomes.</title>
        <authorList>
            <person name="Cruz-Morales P."/>
            <person name="Martinez-Guerrero C."/>
            <person name="Morales-Escalante M.A."/>
            <person name="Yanez-Guerra L.A."/>
            <person name="Kopp J.F."/>
            <person name="Feldmann J."/>
            <person name="Ramos-Aboites H.E."/>
            <person name="Barona-Gomez F."/>
        </authorList>
    </citation>
    <scope>NUCLEOTIDE SEQUENCE [LARGE SCALE GENOMIC DNA]</scope>
    <source>
        <strain evidence="6 7">ATCC 31245</strain>
    </source>
</reference>
<evidence type="ECO:0000259" key="5">
    <source>
        <dbReference type="SMART" id="SM01006"/>
    </source>
</evidence>
<gene>
    <name evidence="6" type="ORF">ACS04_31475</name>
</gene>
<dbReference type="Proteomes" id="UP000035932">
    <property type="component" value="Unassembled WGS sequence"/>
</dbReference>
<keyword evidence="7" id="KW-1185">Reference proteome</keyword>
<dbReference type="InterPro" id="IPR016181">
    <property type="entry name" value="Acyl_CoA_acyltransferase"/>
</dbReference>
<dbReference type="EMBL" id="LFML01000150">
    <property type="protein sequence ID" value="KMO94029.1"/>
    <property type="molecule type" value="Genomic_DNA"/>
</dbReference>
<feature type="domain" description="Acyltransferase MbtK/IucB-like conserved" evidence="5">
    <location>
        <begin position="30"/>
        <end position="78"/>
    </location>
</feature>
<dbReference type="OrthoDB" id="5177616at2"/>
<dbReference type="SUPFAM" id="SSF55729">
    <property type="entry name" value="Acyl-CoA N-acyltransferases (Nat)"/>
    <property type="match status" value="1"/>
</dbReference>
<dbReference type="Pfam" id="PF13523">
    <property type="entry name" value="Acetyltransf_8"/>
    <property type="match status" value="1"/>
</dbReference>
<comment type="caution">
    <text evidence="6">The sequence shown here is derived from an EMBL/GenBank/DDBJ whole genome shotgun (WGS) entry which is preliminary data.</text>
</comment>
<dbReference type="PANTHER" id="PTHR31438">
    <property type="entry name" value="LYSINE N-ACYLTRANSFERASE C17G9.06C-RELATED"/>
    <property type="match status" value="1"/>
</dbReference>
<comment type="function">
    <text evidence="1">Acyltransferase required for the direct transfer of medium- to long-chain fatty acyl moieties from a carrier protein (MbtL) on to the epsilon-amino group of lysine residue in the mycobactin core.</text>
</comment>
<comment type="pathway">
    <text evidence="2">Siderophore biosynthesis; mycobactin biosynthesis.</text>
</comment>
<dbReference type="SMART" id="SM01006">
    <property type="entry name" value="AlcB"/>
    <property type="match status" value="1"/>
</dbReference>
<protein>
    <recommendedName>
        <fullName evidence="3">Lysine N-acyltransferase MbtK</fullName>
    </recommendedName>
    <alternativeName>
        <fullName evidence="4">Mycobactin synthase protein K</fullName>
    </alternativeName>
</protein>
<dbReference type="UniPathway" id="UPA00011"/>
<dbReference type="AlphaFoldDB" id="A0A0J6XFZ7"/>
<dbReference type="PANTHER" id="PTHR31438:SF1">
    <property type="entry name" value="LYSINE N-ACYLTRANSFERASE C17G9.06C-RELATED"/>
    <property type="match status" value="1"/>
</dbReference>
<name>A0A0J6XFZ7_9ACTN</name>
<dbReference type="GO" id="GO:0019290">
    <property type="term" value="P:siderophore biosynthetic process"/>
    <property type="evidence" value="ECO:0007669"/>
    <property type="project" value="InterPro"/>
</dbReference>
<dbReference type="GO" id="GO:0016410">
    <property type="term" value="F:N-acyltransferase activity"/>
    <property type="evidence" value="ECO:0007669"/>
    <property type="project" value="TreeGrafter"/>
</dbReference>
<dbReference type="RefSeq" id="WP_048480232.1">
    <property type="nucleotide sequence ID" value="NZ_JBIRUD010000009.1"/>
</dbReference>
<organism evidence="6 7">
    <name type="scientific">Streptomyces roseus</name>
    <dbReference type="NCBI Taxonomy" id="66430"/>
    <lineage>
        <taxon>Bacteria</taxon>
        <taxon>Bacillati</taxon>
        <taxon>Actinomycetota</taxon>
        <taxon>Actinomycetes</taxon>
        <taxon>Kitasatosporales</taxon>
        <taxon>Streptomycetaceae</taxon>
        <taxon>Streptomyces</taxon>
    </lineage>
</organism>
<accession>A0A0J6XFZ7</accession>
<dbReference type="InterPro" id="IPR019432">
    <property type="entry name" value="Acyltransferase_MbtK/IucB-like"/>
</dbReference>
<evidence type="ECO:0000256" key="3">
    <source>
        <dbReference type="ARBA" id="ARBA00020586"/>
    </source>
</evidence>
<evidence type="ECO:0000313" key="6">
    <source>
        <dbReference type="EMBL" id="KMO94029.1"/>
    </source>
</evidence>
<sequence length="214" mass="24094">MRPESTALATAPRADVFTETVEDFGTVRFTPVDPEADSAVLHAWVAEERAEFWGMNGCSRELVREIYEDVDRRDTHHAYLVRLDDEPVALFQTYQPQEDRVSECYEVREGDIGVHLMLAPVTGRPRPGFSRILVGSLLRFTFRDPAVRRAVGEPDARNEKAIALLGRIGFVRQGEITLPEVDLPEFHLPAKRAVLAFLDRPEWLAAAPEGSRPS</sequence>